<dbReference type="OrthoDB" id="3556991at2"/>
<keyword evidence="4 7" id="KW-0812">Transmembrane</keyword>
<dbReference type="NCBIfam" id="NF006521">
    <property type="entry name" value="PRK08965.1-5"/>
    <property type="match status" value="1"/>
</dbReference>
<dbReference type="PANTHER" id="PTHR34584">
    <property type="entry name" value="NA(+)/H(+) ANTIPORTER SUBUNIT E1"/>
    <property type="match status" value="1"/>
</dbReference>
<dbReference type="Proteomes" id="UP000199022">
    <property type="component" value="Unassembled WGS sequence"/>
</dbReference>
<evidence type="ECO:0000256" key="3">
    <source>
        <dbReference type="ARBA" id="ARBA00022475"/>
    </source>
</evidence>
<dbReference type="STRING" id="1225127.SAMN05661030_2123"/>
<keyword evidence="9" id="KW-1185">Reference proteome</keyword>
<evidence type="ECO:0000313" key="8">
    <source>
        <dbReference type="EMBL" id="SFC96915.1"/>
    </source>
</evidence>
<reference evidence="9" key="1">
    <citation type="submission" date="2016-10" db="EMBL/GenBank/DDBJ databases">
        <authorList>
            <person name="Varghese N."/>
            <person name="Submissions S."/>
        </authorList>
    </citation>
    <scope>NUCLEOTIDE SEQUENCE [LARGE SCALE GENOMIC DNA]</scope>
    <source>
        <strain evidence="9">DSM 45962</strain>
    </source>
</reference>
<dbReference type="EMBL" id="FOMD01000002">
    <property type="protein sequence ID" value="SFC96915.1"/>
    <property type="molecule type" value="Genomic_DNA"/>
</dbReference>
<dbReference type="RefSeq" id="WP_091557672.1">
    <property type="nucleotide sequence ID" value="NZ_BNAC01000004.1"/>
</dbReference>
<dbReference type="AlphaFoldDB" id="A0A1I1NHE9"/>
<evidence type="ECO:0000256" key="7">
    <source>
        <dbReference type="SAM" id="Phobius"/>
    </source>
</evidence>
<evidence type="ECO:0000313" key="9">
    <source>
        <dbReference type="Proteomes" id="UP000199022"/>
    </source>
</evidence>
<evidence type="ECO:0000256" key="2">
    <source>
        <dbReference type="ARBA" id="ARBA00006228"/>
    </source>
</evidence>
<evidence type="ECO:0000256" key="6">
    <source>
        <dbReference type="ARBA" id="ARBA00023136"/>
    </source>
</evidence>
<proteinExistence type="inferred from homology"/>
<evidence type="ECO:0000256" key="1">
    <source>
        <dbReference type="ARBA" id="ARBA00004651"/>
    </source>
</evidence>
<dbReference type="GO" id="GO:0008324">
    <property type="term" value="F:monoatomic cation transmembrane transporter activity"/>
    <property type="evidence" value="ECO:0007669"/>
    <property type="project" value="InterPro"/>
</dbReference>
<comment type="similarity">
    <text evidence="2">Belongs to the CPA3 antiporters (TC 2.A.63) subunit E family.</text>
</comment>
<keyword evidence="3" id="KW-1003">Cell membrane</keyword>
<accession>A0A1I1NHE9</accession>
<name>A0A1I1NHE9_9ACTN</name>
<dbReference type="PANTHER" id="PTHR34584:SF1">
    <property type="entry name" value="NA(+)_H(+) ANTIPORTER SUBUNIT E1"/>
    <property type="match status" value="1"/>
</dbReference>
<comment type="subcellular location">
    <subcellularLocation>
        <location evidence="1">Cell membrane</location>
        <topology evidence="1">Multi-pass membrane protein</topology>
    </subcellularLocation>
</comment>
<keyword evidence="6 7" id="KW-0472">Membrane</keyword>
<evidence type="ECO:0000256" key="5">
    <source>
        <dbReference type="ARBA" id="ARBA00022989"/>
    </source>
</evidence>
<protein>
    <submittedName>
        <fullName evidence="8">Multicomponent Na+:H+ antiporter subunit E</fullName>
    </submittedName>
</protein>
<sequence length="190" mass="21062">MSARVGRLRQQGLLLVWLVLVWNLLWGTFSWANLLSGALLAVVVTTLLPLPPVTTSGRFRPLAALRFLGRFLLDLLVSSVEVSWLAFRPGRHRSAIITVQLRTDSDLLLTVIAEALSLVPGSLVLDLDRERKVMAIHLVQVRDAAHVERQRANVLGMEDRVVRAFGSAEDIARLDDPSTETPETEGVGRR</sequence>
<dbReference type="GO" id="GO:0005886">
    <property type="term" value="C:plasma membrane"/>
    <property type="evidence" value="ECO:0007669"/>
    <property type="project" value="UniProtKB-SubCell"/>
</dbReference>
<evidence type="ECO:0000256" key="4">
    <source>
        <dbReference type="ARBA" id="ARBA00022692"/>
    </source>
</evidence>
<dbReference type="InterPro" id="IPR002758">
    <property type="entry name" value="Cation_antiport_E"/>
</dbReference>
<gene>
    <name evidence="8" type="ORF">SAMN05661030_2123</name>
</gene>
<organism evidence="8 9">
    <name type="scientific">Klenkia taihuensis</name>
    <dbReference type="NCBI Taxonomy" id="1225127"/>
    <lineage>
        <taxon>Bacteria</taxon>
        <taxon>Bacillati</taxon>
        <taxon>Actinomycetota</taxon>
        <taxon>Actinomycetes</taxon>
        <taxon>Geodermatophilales</taxon>
        <taxon>Geodermatophilaceae</taxon>
        <taxon>Klenkia</taxon>
    </lineage>
</organism>
<keyword evidence="5 7" id="KW-1133">Transmembrane helix</keyword>
<feature type="transmembrane region" description="Helical" evidence="7">
    <location>
        <begin position="12"/>
        <end position="29"/>
    </location>
</feature>
<dbReference type="Pfam" id="PF01899">
    <property type="entry name" value="MNHE"/>
    <property type="match status" value="1"/>
</dbReference>